<dbReference type="InterPro" id="IPR029119">
    <property type="entry name" value="MutY_C"/>
</dbReference>
<evidence type="ECO:0000256" key="1">
    <source>
        <dbReference type="ARBA" id="ARBA00022723"/>
    </source>
</evidence>
<keyword evidence="1" id="KW-0479">Metal-binding</keyword>
<proteinExistence type="predicted"/>
<sequence>MRRRPDRGVLAGLWELPNVAGDHPELAESYGTLRATRKARHIFTHLEWHMTVCEIDAREEFPEFQWGCPDQYPLPSAFAGLLPGGRSGKRATAPDRD</sequence>
<protein>
    <recommendedName>
        <fullName evidence="5">Adenine DNA glycosylase C-terminal domain-containing protein</fullName>
    </recommendedName>
</protein>
<dbReference type="GO" id="GO:0006281">
    <property type="term" value="P:DNA repair"/>
    <property type="evidence" value="ECO:0007669"/>
    <property type="project" value="UniProtKB-KW"/>
</dbReference>
<reference evidence="6" key="1">
    <citation type="submission" date="2019-08" db="EMBL/GenBank/DDBJ databases">
        <authorList>
            <person name="Kucharzyk K."/>
            <person name="Murdoch R.W."/>
            <person name="Higgins S."/>
            <person name="Loffler F."/>
        </authorList>
    </citation>
    <scope>NUCLEOTIDE SEQUENCE</scope>
</reference>
<evidence type="ECO:0000259" key="5">
    <source>
        <dbReference type="Pfam" id="PF14815"/>
    </source>
</evidence>
<dbReference type="EMBL" id="VSSQ01022585">
    <property type="protein sequence ID" value="MPM68992.1"/>
    <property type="molecule type" value="Genomic_DNA"/>
</dbReference>
<keyword evidence="3" id="KW-0378">Hydrolase</keyword>
<dbReference type="Pfam" id="PF14815">
    <property type="entry name" value="NUDIX_4"/>
    <property type="match status" value="1"/>
</dbReference>
<accession>A0A645BUQ9</accession>
<dbReference type="GO" id="GO:0046872">
    <property type="term" value="F:metal ion binding"/>
    <property type="evidence" value="ECO:0007669"/>
    <property type="project" value="UniProtKB-KW"/>
</dbReference>
<keyword evidence="2" id="KW-0227">DNA damage</keyword>
<dbReference type="InterPro" id="IPR015797">
    <property type="entry name" value="NUDIX_hydrolase-like_dom_sf"/>
</dbReference>
<dbReference type="CDD" id="cd03431">
    <property type="entry name" value="NUDIX_DNA_Glycosylase_C-MutY"/>
    <property type="match status" value="1"/>
</dbReference>
<evidence type="ECO:0000256" key="4">
    <source>
        <dbReference type="ARBA" id="ARBA00023204"/>
    </source>
</evidence>
<keyword evidence="4" id="KW-0234">DNA repair</keyword>
<organism evidence="6">
    <name type="scientific">bioreactor metagenome</name>
    <dbReference type="NCBI Taxonomy" id="1076179"/>
    <lineage>
        <taxon>unclassified sequences</taxon>
        <taxon>metagenomes</taxon>
        <taxon>ecological metagenomes</taxon>
    </lineage>
</organism>
<dbReference type="GO" id="GO:0016787">
    <property type="term" value="F:hydrolase activity"/>
    <property type="evidence" value="ECO:0007669"/>
    <property type="project" value="UniProtKB-KW"/>
</dbReference>
<gene>
    <name evidence="6" type="ORF">SDC9_115929</name>
</gene>
<evidence type="ECO:0000256" key="2">
    <source>
        <dbReference type="ARBA" id="ARBA00022763"/>
    </source>
</evidence>
<dbReference type="SUPFAM" id="SSF55811">
    <property type="entry name" value="Nudix"/>
    <property type="match status" value="1"/>
</dbReference>
<name>A0A645BUQ9_9ZZZZ</name>
<comment type="caution">
    <text evidence="6">The sequence shown here is derived from an EMBL/GenBank/DDBJ whole genome shotgun (WGS) entry which is preliminary data.</text>
</comment>
<evidence type="ECO:0000313" key="6">
    <source>
        <dbReference type="EMBL" id="MPM68992.1"/>
    </source>
</evidence>
<feature type="domain" description="Adenine DNA glycosylase C-terminal" evidence="5">
    <location>
        <begin position="1"/>
        <end position="80"/>
    </location>
</feature>
<dbReference type="AlphaFoldDB" id="A0A645BUQ9"/>
<evidence type="ECO:0000256" key="3">
    <source>
        <dbReference type="ARBA" id="ARBA00022801"/>
    </source>
</evidence>
<dbReference type="Gene3D" id="3.90.79.10">
    <property type="entry name" value="Nucleoside Triphosphate Pyrophosphohydrolase"/>
    <property type="match status" value="1"/>
</dbReference>